<dbReference type="EMBL" id="JABMIG020000287">
    <property type="protein sequence ID" value="KAL3782396.1"/>
    <property type="molecule type" value="Genomic_DNA"/>
</dbReference>
<evidence type="ECO:0000256" key="3">
    <source>
        <dbReference type="ARBA" id="ARBA00022723"/>
    </source>
</evidence>
<reference evidence="8 9" key="1">
    <citation type="journal article" date="2020" name="G3 (Bethesda)">
        <title>Improved Reference Genome for Cyclotella cryptica CCMP332, a Model for Cell Wall Morphogenesis, Salinity Adaptation, and Lipid Production in Diatoms (Bacillariophyta).</title>
        <authorList>
            <person name="Roberts W.R."/>
            <person name="Downey K.M."/>
            <person name="Ruck E.C."/>
            <person name="Traller J.C."/>
            <person name="Alverson A.J."/>
        </authorList>
    </citation>
    <scope>NUCLEOTIDE SEQUENCE [LARGE SCALE GENOMIC DNA]</scope>
    <source>
        <strain evidence="8 9">CCMP332</strain>
    </source>
</reference>
<dbReference type="Pfam" id="PF01880">
    <property type="entry name" value="Desulfoferrodox"/>
    <property type="match status" value="2"/>
</dbReference>
<evidence type="ECO:0000256" key="4">
    <source>
        <dbReference type="ARBA" id="ARBA00022982"/>
    </source>
</evidence>
<evidence type="ECO:0000313" key="9">
    <source>
        <dbReference type="Proteomes" id="UP001516023"/>
    </source>
</evidence>
<feature type="chain" id="PRO_5044809481" description="Desulfoferrodoxin ferrous iron-binding domain-containing protein" evidence="6">
    <location>
        <begin position="21"/>
        <end position="357"/>
    </location>
</feature>
<dbReference type="SUPFAM" id="SSF49367">
    <property type="entry name" value="Superoxide reductase-like"/>
    <property type="match status" value="2"/>
</dbReference>
<comment type="caution">
    <text evidence="8">The sequence shown here is derived from an EMBL/GenBank/DDBJ whole genome shotgun (WGS) entry which is preliminary data.</text>
</comment>
<comment type="similarity">
    <text evidence="1">Belongs to the desulfoferrodoxin family.</text>
</comment>
<keyword evidence="2" id="KW-0813">Transport</keyword>
<evidence type="ECO:0000259" key="7">
    <source>
        <dbReference type="Pfam" id="PF01880"/>
    </source>
</evidence>
<keyword evidence="4" id="KW-0249">Electron transport</keyword>
<accession>A0ABD3P3I0</accession>
<feature type="signal peptide" evidence="6">
    <location>
        <begin position="1"/>
        <end position="20"/>
    </location>
</feature>
<evidence type="ECO:0000256" key="5">
    <source>
        <dbReference type="ARBA" id="ARBA00023004"/>
    </source>
</evidence>
<gene>
    <name evidence="8" type="ORF">HJC23_005444</name>
</gene>
<dbReference type="AlphaFoldDB" id="A0ABD3P3I0"/>
<proteinExistence type="inferred from homology"/>
<evidence type="ECO:0000313" key="8">
    <source>
        <dbReference type="EMBL" id="KAL3782396.1"/>
    </source>
</evidence>
<dbReference type="InterPro" id="IPR036073">
    <property type="entry name" value="Desulfoferrodoxin_Fe-bd_dom_sf"/>
</dbReference>
<keyword evidence="5" id="KW-0408">Iron</keyword>
<evidence type="ECO:0000256" key="1">
    <source>
        <dbReference type="ARBA" id="ARBA00005941"/>
    </source>
</evidence>
<dbReference type="Proteomes" id="UP001516023">
    <property type="component" value="Unassembled WGS sequence"/>
</dbReference>
<sequence length="357" mass="38263">MLMYYCIATILLSSLSLSGAASNYESEHCPTLKADFTRRQLNEWSSSTPFTIADGGDGNDKAKHVPVLTISEDGGNFTIVVGNGNEENGVWHPQVASDDPNVVHFVTHIYAEDQDGNVIYMRTLNPQAGEPATITTLVPEGVTELTPYSFCNLHGLWVGDTVSTGGTEQTDRIITCAGSDALEWVEGAWPSVKADLQRQQMVTFGSDAPYTESDSEKHTPFITVHDNGTASILVGSVAGGIHPMVGSADGVEEPHWITEVFVVDDQDNFITLKTLDPTGVEQAAMDFSVPENAQNLTAYIWCNIHGLYVGPTVNVASINSSNQEAGSDETEENANSASEVLASVCSSIVAVLLTNFL</sequence>
<feature type="domain" description="Desulfoferrodoxin ferrous iron-binding" evidence="7">
    <location>
        <begin position="60"/>
        <end position="158"/>
    </location>
</feature>
<name>A0ABD3P3I0_9STRA</name>
<keyword evidence="3" id="KW-0479">Metal-binding</keyword>
<protein>
    <recommendedName>
        <fullName evidence="7">Desulfoferrodoxin ferrous iron-binding domain-containing protein</fullName>
    </recommendedName>
</protein>
<dbReference type="Gene3D" id="2.60.40.730">
    <property type="entry name" value="SOR catalytic domain"/>
    <property type="match status" value="2"/>
</dbReference>
<keyword evidence="6" id="KW-0732">Signal</keyword>
<organism evidence="8 9">
    <name type="scientific">Cyclotella cryptica</name>
    <dbReference type="NCBI Taxonomy" id="29204"/>
    <lineage>
        <taxon>Eukaryota</taxon>
        <taxon>Sar</taxon>
        <taxon>Stramenopiles</taxon>
        <taxon>Ochrophyta</taxon>
        <taxon>Bacillariophyta</taxon>
        <taxon>Coscinodiscophyceae</taxon>
        <taxon>Thalassiosirophycidae</taxon>
        <taxon>Stephanodiscales</taxon>
        <taxon>Stephanodiscaceae</taxon>
        <taxon>Cyclotella</taxon>
    </lineage>
</organism>
<keyword evidence="9" id="KW-1185">Reference proteome</keyword>
<dbReference type="GO" id="GO:0046872">
    <property type="term" value="F:metal ion binding"/>
    <property type="evidence" value="ECO:0007669"/>
    <property type="project" value="UniProtKB-KW"/>
</dbReference>
<dbReference type="InterPro" id="IPR002742">
    <property type="entry name" value="Desulfoferrodoxin_Fe-bd_dom"/>
</dbReference>
<evidence type="ECO:0000256" key="6">
    <source>
        <dbReference type="SAM" id="SignalP"/>
    </source>
</evidence>
<dbReference type="PANTHER" id="PTHR36541">
    <property type="entry name" value="SUPEROXIDE REDUCTASE-RELATED"/>
    <property type="match status" value="1"/>
</dbReference>
<dbReference type="InterPro" id="IPR051233">
    <property type="entry name" value="Desulfoferrodoxin_SOR"/>
</dbReference>
<dbReference type="PANTHER" id="PTHR36541:SF1">
    <property type="entry name" value="SUPEROXIDE REDUCTASE-RELATED"/>
    <property type="match status" value="1"/>
</dbReference>
<feature type="domain" description="Desulfoferrodoxin ferrous iron-binding" evidence="7">
    <location>
        <begin position="212"/>
        <end position="308"/>
    </location>
</feature>
<evidence type="ECO:0000256" key="2">
    <source>
        <dbReference type="ARBA" id="ARBA00022448"/>
    </source>
</evidence>